<reference evidence="1" key="1">
    <citation type="journal article" date="2014" name="Front. Microbiol.">
        <title>High frequency of phylogenetically diverse reductive dehalogenase-homologous genes in deep subseafloor sedimentary metagenomes.</title>
        <authorList>
            <person name="Kawai M."/>
            <person name="Futagami T."/>
            <person name="Toyoda A."/>
            <person name="Takaki Y."/>
            <person name="Nishi S."/>
            <person name="Hori S."/>
            <person name="Arai W."/>
            <person name="Tsubouchi T."/>
            <person name="Morono Y."/>
            <person name="Uchiyama I."/>
            <person name="Ito T."/>
            <person name="Fujiyama A."/>
            <person name="Inagaki F."/>
            <person name="Takami H."/>
        </authorList>
    </citation>
    <scope>NUCLEOTIDE SEQUENCE</scope>
    <source>
        <strain evidence="1">Expedition CK06-06</strain>
    </source>
</reference>
<gene>
    <name evidence="1" type="ORF">S03H2_16204</name>
</gene>
<organism evidence="1">
    <name type="scientific">marine sediment metagenome</name>
    <dbReference type="NCBI Taxonomy" id="412755"/>
    <lineage>
        <taxon>unclassified sequences</taxon>
        <taxon>metagenomes</taxon>
        <taxon>ecological metagenomes</taxon>
    </lineage>
</organism>
<comment type="caution">
    <text evidence="1">The sequence shown here is derived from an EMBL/GenBank/DDBJ whole genome shotgun (WGS) entry which is preliminary data.</text>
</comment>
<evidence type="ECO:0000313" key="1">
    <source>
        <dbReference type="EMBL" id="GAH39011.1"/>
    </source>
</evidence>
<dbReference type="AlphaFoldDB" id="X1F072"/>
<accession>X1F072</accession>
<proteinExistence type="predicted"/>
<name>X1F072_9ZZZZ</name>
<dbReference type="EMBL" id="BARU01008269">
    <property type="protein sequence ID" value="GAH39011.1"/>
    <property type="molecule type" value="Genomic_DNA"/>
</dbReference>
<protein>
    <submittedName>
        <fullName evidence="1">Uncharacterized protein</fullName>
    </submittedName>
</protein>
<sequence length="147" mass="17158">MAGAIENMFRRFVARQPRFFKRLSEDAKQKMVDLENKYAQLTVTGPEGCILYFQYKGQRLQMLDQAPPIPYERLDKFLIDGDLLNYPSGDEVLFDVIDGDLSPRALLSHKYFRTNTNKVIFDSEQFAQIFEQFLEEMRMIMGGRRAG</sequence>